<dbReference type="Gene3D" id="2.60.40.150">
    <property type="entry name" value="C2 domain"/>
    <property type="match status" value="1"/>
</dbReference>
<keyword evidence="3" id="KW-1185">Reference proteome</keyword>
<comment type="caution">
    <text evidence="2">The sequence shown here is derived from an EMBL/GenBank/DDBJ whole genome shotgun (WGS) entry which is preliminary data.</text>
</comment>
<dbReference type="Proteomes" id="UP000447434">
    <property type="component" value="Chromosome 8"/>
</dbReference>
<reference evidence="3" key="1">
    <citation type="journal article" date="2020" name="Nat. Commun.">
        <title>Genome sequence of the cluster root forming white lupin.</title>
        <authorList>
            <person name="Hufnagel B."/>
            <person name="Marques A."/>
            <person name="Soriano A."/>
            <person name="Marques L."/>
            <person name="Divol F."/>
            <person name="Doumas P."/>
            <person name="Sallet E."/>
            <person name="Mancinotti D."/>
            <person name="Carrere S."/>
            <person name="Marande W."/>
            <person name="Arribat S."/>
            <person name="Keller J."/>
            <person name="Huneau C."/>
            <person name="Blein T."/>
            <person name="Aime D."/>
            <person name="Laguerre M."/>
            <person name="Taylor J."/>
            <person name="Schubert V."/>
            <person name="Nelson M."/>
            <person name="Geu-Flores F."/>
            <person name="Crespi M."/>
            <person name="Gallardo-Guerrero K."/>
            <person name="Delaux P.-M."/>
            <person name="Salse J."/>
            <person name="Berges H."/>
            <person name="Guyot R."/>
            <person name="Gouzy J."/>
            <person name="Peret B."/>
        </authorList>
    </citation>
    <scope>NUCLEOTIDE SEQUENCE [LARGE SCALE GENOMIC DNA]</scope>
    <source>
        <strain evidence="3">cv. Amiga</strain>
    </source>
</reference>
<evidence type="ECO:0000313" key="2">
    <source>
        <dbReference type="EMBL" id="KAE9608016.1"/>
    </source>
</evidence>
<sequence length="199" mass="23133">MGLSHKFPTFNFELRIIQAQNIECIKSTRNSLFARLYLPVGNNNQRIQLNTKKVSSKSILPTWNESFNLECSCPQDFLETLGQENMMLELRQSKKTMWGSHVVGKGEIPWKKILESPNMMFKEWVKMDLVSRSDHEEDMLKAPKVHVQVQVEIKIKMTSMKEEENRLNECGCNYGHDQHAWLSVEDYDTFALGTTLEAF</sequence>
<dbReference type="OrthoDB" id="687396at2759"/>
<evidence type="ECO:0000313" key="3">
    <source>
        <dbReference type="Proteomes" id="UP000447434"/>
    </source>
</evidence>
<proteinExistence type="predicted"/>
<evidence type="ECO:0000259" key="1">
    <source>
        <dbReference type="PROSITE" id="PS50004"/>
    </source>
</evidence>
<dbReference type="PANTHER" id="PTHR35503">
    <property type="entry name" value="OSJNBA0006M15.15 PROTEIN"/>
    <property type="match status" value="1"/>
</dbReference>
<dbReference type="InterPro" id="IPR000008">
    <property type="entry name" value="C2_dom"/>
</dbReference>
<dbReference type="AlphaFoldDB" id="A0A6A4Q3A8"/>
<protein>
    <submittedName>
        <fullName evidence="2">Putative C2 domain-containing protein</fullName>
    </submittedName>
</protein>
<dbReference type="EMBL" id="WOCE01000008">
    <property type="protein sequence ID" value="KAE9608016.1"/>
    <property type="molecule type" value="Genomic_DNA"/>
</dbReference>
<feature type="domain" description="C2" evidence="1">
    <location>
        <begin position="1"/>
        <end position="125"/>
    </location>
</feature>
<dbReference type="PANTHER" id="PTHR35503:SF2">
    <property type="entry name" value="OS04G0455700 PROTEIN"/>
    <property type="match status" value="1"/>
</dbReference>
<dbReference type="SUPFAM" id="SSF49562">
    <property type="entry name" value="C2 domain (Calcium/lipid-binding domain, CaLB)"/>
    <property type="match status" value="1"/>
</dbReference>
<accession>A0A6A4Q3A8</accession>
<dbReference type="Pfam" id="PF00168">
    <property type="entry name" value="C2"/>
    <property type="match status" value="1"/>
</dbReference>
<dbReference type="PROSITE" id="PS50004">
    <property type="entry name" value="C2"/>
    <property type="match status" value="1"/>
</dbReference>
<dbReference type="InterPro" id="IPR035892">
    <property type="entry name" value="C2_domain_sf"/>
</dbReference>
<name>A0A6A4Q3A8_LUPAL</name>
<gene>
    <name evidence="2" type="ORF">Lalb_Chr08g0231071</name>
</gene>
<organism evidence="2 3">
    <name type="scientific">Lupinus albus</name>
    <name type="common">White lupine</name>
    <name type="synonym">Lupinus termis</name>
    <dbReference type="NCBI Taxonomy" id="3870"/>
    <lineage>
        <taxon>Eukaryota</taxon>
        <taxon>Viridiplantae</taxon>
        <taxon>Streptophyta</taxon>
        <taxon>Embryophyta</taxon>
        <taxon>Tracheophyta</taxon>
        <taxon>Spermatophyta</taxon>
        <taxon>Magnoliopsida</taxon>
        <taxon>eudicotyledons</taxon>
        <taxon>Gunneridae</taxon>
        <taxon>Pentapetalae</taxon>
        <taxon>rosids</taxon>
        <taxon>fabids</taxon>
        <taxon>Fabales</taxon>
        <taxon>Fabaceae</taxon>
        <taxon>Papilionoideae</taxon>
        <taxon>50 kb inversion clade</taxon>
        <taxon>genistoids sensu lato</taxon>
        <taxon>core genistoids</taxon>
        <taxon>Genisteae</taxon>
        <taxon>Lupinus</taxon>
    </lineage>
</organism>